<name>A0A8S9XDR5_APOLU</name>
<sequence length="112" mass="12881">MRKNRDRWRYELSLRIGNVSTLSIQHPGHTLFNFLEKQISRYIRGISLSRMEELKVLSINESGDVVFHFFGSGHDKNRVREAGVKTDRTRSSGRHHATAVRTCLPSRACPTT</sequence>
<reference evidence="1" key="1">
    <citation type="journal article" date="2021" name="Mol. Ecol. Resour.">
        <title>Apolygus lucorum genome provides insights into omnivorousness and mesophyll feeding.</title>
        <authorList>
            <person name="Liu Y."/>
            <person name="Liu H."/>
            <person name="Wang H."/>
            <person name="Huang T."/>
            <person name="Liu B."/>
            <person name="Yang B."/>
            <person name="Yin L."/>
            <person name="Li B."/>
            <person name="Zhang Y."/>
            <person name="Zhang S."/>
            <person name="Jiang F."/>
            <person name="Zhang X."/>
            <person name="Ren Y."/>
            <person name="Wang B."/>
            <person name="Wang S."/>
            <person name="Lu Y."/>
            <person name="Wu K."/>
            <person name="Fan W."/>
            <person name="Wang G."/>
        </authorList>
    </citation>
    <scope>NUCLEOTIDE SEQUENCE</scope>
    <source>
        <strain evidence="1">12Hb</strain>
    </source>
</reference>
<keyword evidence="2" id="KW-1185">Reference proteome</keyword>
<dbReference type="Proteomes" id="UP000466442">
    <property type="component" value="Unassembled WGS sequence"/>
</dbReference>
<evidence type="ECO:0000313" key="1">
    <source>
        <dbReference type="EMBL" id="KAF6206428.1"/>
    </source>
</evidence>
<protein>
    <submittedName>
        <fullName evidence="1">Uncharacterized protein</fullName>
    </submittedName>
</protein>
<comment type="caution">
    <text evidence="1">The sequence shown here is derived from an EMBL/GenBank/DDBJ whole genome shotgun (WGS) entry which is preliminary data.</text>
</comment>
<organism evidence="1 2">
    <name type="scientific">Apolygus lucorum</name>
    <name type="common">Small green plant bug</name>
    <name type="synonym">Lygocoris lucorum</name>
    <dbReference type="NCBI Taxonomy" id="248454"/>
    <lineage>
        <taxon>Eukaryota</taxon>
        <taxon>Metazoa</taxon>
        <taxon>Ecdysozoa</taxon>
        <taxon>Arthropoda</taxon>
        <taxon>Hexapoda</taxon>
        <taxon>Insecta</taxon>
        <taxon>Pterygota</taxon>
        <taxon>Neoptera</taxon>
        <taxon>Paraneoptera</taxon>
        <taxon>Hemiptera</taxon>
        <taxon>Heteroptera</taxon>
        <taxon>Panheteroptera</taxon>
        <taxon>Cimicomorpha</taxon>
        <taxon>Miridae</taxon>
        <taxon>Mirini</taxon>
        <taxon>Apolygus</taxon>
    </lineage>
</organism>
<gene>
    <name evidence="1" type="ORF">GE061_017661</name>
</gene>
<evidence type="ECO:0000313" key="2">
    <source>
        <dbReference type="Proteomes" id="UP000466442"/>
    </source>
</evidence>
<dbReference type="EMBL" id="WIXP02000008">
    <property type="protein sequence ID" value="KAF6206428.1"/>
    <property type="molecule type" value="Genomic_DNA"/>
</dbReference>
<proteinExistence type="predicted"/>
<dbReference type="AlphaFoldDB" id="A0A8S9XDR5"/>
<accession>A0A8S9XDR5</accession>